<dbReference type="Proteomes" id="UP000546162">
    <property type="component" value="Unassembled WGS sequence"/>
</dbReference>
<dbReference type="AlphaFoldDB" id="A0A7W7GWV5"/>
<accession>A0A7W7GWV5</accession>
<sequence>MSLWLRIRAELRGAWRSVKYDLGRRPAEPADGPDVTSTGLSTFPGSLMEWRTVPPETDARPPRRSVAVTVLCLVAACGAIGSYFLVTRGLSTAFADQTVAAPATAAAPAEPPPPPVQPTARLGAVTHPRSTHPRTTAADPARGPAHQPAQQPAGRPAAAVAEPGATVPGAPARPRRTSTPECDCVTPPVPTPTAPSPVGSTPPPVVPSTSAPAPTASSGSPSASTDPSAGQDGSGDRRRRHRHWQQTG</sequence>
<keyword evidence="2" id="KW-0812">Transmembrane</keyword>
<dbReference type="RefSeq" id="WP_185040266.1">
    <property type="nucleotide sequence ID" value="NZ_BOMR01000010.1"/>
</dbReference>
<organism evidence="3 4">
    <name type="scientific">Actinoplanes octamycinicus</name>
    <dbReference type="NCBI Taxonomy" id="135948"/>
    <lineage>
        <taxon>Bacteria</taxon>
        <taxon>Bacillati</taxon>
        <taxon>Actinomycetota</taxon>
        <taxon>Actinomycetes</taxon>
        <taxon>Micromonosporales</taxon>
        <taxon>Micromonosporaceae</taxon>
        <taxon>Actinoplanes</taxon>
    </lineage>
</organism>
<proteinExistence type="predicted"/>
<dbReference type="EMBL" id="JACHNB010000001">
    <property type="protein sequence ID" value="MBB4739763.1"/>
    <property type="molecule type" value="Genomic_DNA"/>
</dbReference>
<feature type="transmembrane region" description="Helical" evidence="2">
    <location>
        <begin position="66"/>
        <end position="86"/>
    </location>
</feature>
<evidence type="ECO:0000313" key="3">
    <source>
        <dbReference type="EMBL" id="MBB4739763.1"/>
    </source>
</evidence>
<evidence type="ECO:0000256" key="1">
    <source>
        <dbReference type="SAM" id="MobiDB-lite"/>
    </source>
</evidence>
<feature type="compositionally biased region" description="Low complexity" evidence="1">
    <location>
        <begin position="207"/>
        <end position="230"/>
    </location>
</feature>
<feature type="compositionally biased region" description="Low complexity" evidence="1">
    <location>
        <begin position="140"/>
        <end position="172"/>
    </location>
</feature>
<evidence type="ECO:0000313" key="4">
    <source>
        <dbReference type="Proteomes" id="UP000546162"/>
    </source>
</evidence>
<feature type="region of interest" description="Disordered" evidence="1">
    <location>
        <begin position="105"/>
        <end position="248"/>
    </location>
</feature>
<feature type="region of interest" description="Disordered" evidence="1">
    <location>
        <begin position="23"/>
        <end position="43"/>
    </location>
</feature>
<feature type="compositionally biased region" description="Pro residues" evidence="1">
    <location>
        <begin position="187"/>
        <end position="206"/>
    </location>
</feature>
<gene>
    <name evidence="3" type="ORF">BJY16_003222</name>
</gene>
<evidence type="ECO:0000256" key="2">
    <source>
        <dbReference type="SAM" id="Phobius"/>
    </source>
</evidence>
<reference evidence="3 4" key="1">
    <citation type="submission" date="2020-08" db="EMBL/GenBank/DDBJ databases">
        <title>Sequencing the genomes of 1000 actinobacteria strains.</title>
        <authorList>
            <person name="Klenk H.-P."/>
        </authorList>
    </citation>
    <scope>NUCLEOTIDE SEQUENCE [LARGE SCALE GENOMIC DNA]</scope>
    <source>
        <strain evidence="3 4">DSM 45809</strain>
    </source>
</reference>
<keyword evidence="4" id="KW-1185">Reference proteome</keyword>
<keyword evidence="2" id="KW-1133">Transmembrane helix</keyword>
<comment type="caution">
    <text evidence="3">The sequence shown here is derived from an EMBL/GenBank/DDBJ whole genome shotgun (WGS) entry which is preliminary data.</text>
</comment>
<protein>
    <submittedName>
        <fullName evidence="3">Uncharacterized protein</fullName>
    </submittedName>
</protein>
<keyword evidence="2" id="KW-0472">Membrane</keyword>
<feature type="compositionally biased region" description="Basic residues" evidence="1">
    <location>
        <begin position="237"/>
        <end position="248"/>
    </location>
</feature>
<name>A0A7W7GWV5_9ACTN</name>